<keyword evidence="2" id="KW-1185">Reference proteome</keyword>
<proteinExistence type="predicted"/>
<comment type="caution">
    <text evidence="1">The sequence shown here is derived from an EMBL/GenBank/DDBJ whole genome shotgun (WGS) entry which is preliminary data.</text>
</comment>
<accession>A0ACC2FV71</accession>
<gene>
    <name evidence="1" type="ORF">DPEC_G00242400</name>
</gene>
<sequence length="808" mass="87665">MECHSATCRDNLLPRLSQQHPLLLTTGYFGTYPPKPKGKCSHGGLLDFSRDQGAKGGINKDSTSPVFSPHHYLHVEAADLATMATLNVLRDLRDDVGHPSFLRLFSVKQSPALVFVIDTTGSMFEEITAARLRAFSIIQARAKSPEQPGTFLLVPFHDPGVGPVYETDKPEEFIGFMENLMALGGGDEPEMCLTALLLALTRSPPLSEIFVFTDASPKDASLYDAVLALTMEKQCKVTFLLTEDPSYELKGRRRSRRKVLSPDRFSLYSSLSSVSGGLTIFTTNSDIQQVSAIIEDNTAANKVTLLHAEGDDTNQQNHPFRVDQAVRNITLHLTGDFRSCVVDSPTGRTQSLLSEQGPLAEVEQFKGLYRIRLLSPIEPGLWHLHVTAVGPVSFDAIAYSLLDFLYYFAVETNGTHPGLARVEGSPITGVPTFLVMAVTGLSHNEEATFSHVTLLDANGVSLQMVQLNSSSSSGEELVGHLASVPRVPFCVRLTGRDSGGNLLERVSTEMIQPTRVQIQILSVPRLMSGHSATVRFDVQNHGPARHFTLTSDDDRGYLTQKGPDSFSVGERGSVRREVKLQTPEGTEAGQSVTLTLTVRALDSLDSNYAVTHLTVVPPDSDQTPPSCSTMRVEHTCPGSNQCTGARWTVSLALSDRGDTGLASLQLLQGQGALTVLHGSTDPAETSLEESQSQNHRGSNRADPAQGVDGNAEVRLRLVQGDPPLNVSQWSSGSTKPQSLWARYSASCCFPQAELRIWDGASNVRSCHLTASQPSKVTGEEPNMAGGKMQLGLFLLLLLFCSLNFTVPL</sequence>
<dbReference type="Proteomes" id="UP001157502">
    <property type="component" value="Chromosome 21"/>
</dbReference>
<organism evidence="1 2">
    <name type="scientific">Dallia pectoralis</name>
    <name type="common">Alaska blackfish</name>
    <dbReference type="NCBI Taxonomy" id="75939"/>
    <lineage>
        <taxon>Eukaryota</taxon>
        <taxon>Metazoa</taxon>
        <taxon>Chordata</taxon>
        <taxon>Craniata</taxon>
        <taxon>Vertebrata</taxon>
        <taxon>Euteleostomi</taxon>
        <taxon>Actinopterygii</taxon>
        <taxon>Neopterygii</taxon>
        <taxon>Teleostei</taxon>
        <taxon>Protacanthopterygii</taxon>
        <taxon>Esociformes</taxon>
        <taxon>Umbridae</taxon>
        <taxon>Dallia</taxon>
    </lineage>
</organism>
<name>A0ACC2FV71_DALPE</name>
<evidence type="ECO:0000313" key="2">
    <source>
        <dbReference type="Proteomes" id="UP001157502"/>
    </source>
</evidence>
<dbReference type="EMBL" id="CM055748">
    <property type="protein sequence ID" value="KAJ7995232.1"/>
    <property type="molecule type" value="Genomic_DNA"/>
</dbReference>
<reference evidence="1" key="1">
    <citation type="submission" date="2021-05" db="EMBL/GenBank/DDBJ databases">
        <authorList>
            <person name="Pan Q."/>
            <person name="Jouanno E."/>
            <person name="Zahm M."/>
            <person name="Klopp C."/>
            <person name="Cabau C."/>
            <person name="Louis A."/>
            <person name="Berthelot C."/>
            <person name="Parey E."/>
            <person name="Roest Crollius H."/>
            <person name="Montfort J."/>
            <person name="Robinson-Rechavi M."/>
            <person name="Bouchez O."/>
            <person name="Lampietro C."/>
            <person name="Lopez Roques C."/>
            <person name="Donnadieu C."/>
            <person name="Postlethwait J."/>
            <person name="Bobe J."/>
            <person name="Dillon D."/>
            <person name="Chandos A."/>
            <person name="von Hippel F."/>
            <person name="Guiguen Y."/>
        </authorList>
    </citation>
    <scope>NUCLEOTIDE SEQUENCE</scope>
    <source>
        <strain evidence="1">YG-Jan2019</strain>
    </source>
</reference>
<protein>
    <submittedName>
        <fullName evidence="1">Uncharacterized protein</fullName>
    </submittedName>
</protein>
<evidence type="ECO:0000313" key="1">
    <source>
        <dbReference type="EMBL" id="KAJ7995232.1"/>
    </source>
</evidence>